<dbReference type="UniPathway" id="UPA00148">
    <property type="reaction ID" value="UER00233"/>
</dbReference>
<organism evidence="6 7">
    <name type="scientific">Acetobacter orientalis</name>
    <dbReference type="NCBI Taxonomy" id="146474"/>
    <lineage>
        <taxon>Bacteria</taxon>
        <taxon>Pseudomonadati</taxon>
        <taxon>Pseudomonadota</taxon>
        <taxon>Alphaproteobacteria</taxon>
        <taxon>Acetobacterales</taxon>
        <taxon>Acetobacteraceae</taxon>
        <taxon>Acetobacter</taxon>
    </lineage>
</organism>
<dbReference type="GO" id="GO:0008817">
    <property type="term" value="F:corrinoid adenosyltransferase activity"/>
    <property type="evidence" value="ECO:0007669"/>
    <property type="project" value="UniProtKB-UniRule"/>
</dbReference>
<dbReference type="Gene3D" id="1.20.1200.10">
    <property type="entry name" value="Cobalamin adenosyltransferase-like"/>
    <property type="match status" value="1"/>
</dbReference>
<evidence type="ECO:0000256" key="1">
    <source>
        <dbReference type="ARBA" id="ARBA00022679"/>
    </source>
</evidence>
<dbReference type="PANTHER" id="PTHR12213:SF0">
    <property type="entry name" value="CORRINOID ADENOSYLTRANSFERASE MMAB"/>
    <property type="match status" value="1"/>
</dbReference>
<dbReference type="InterPro" id="IPR016030">
    <property type="entry name" value="CblAdoTrfase-like"/>
</dbReference>
<dbReference type="AlphaFoldDB" id="A0A252A253"/>
<evidence type="ECO:0000256" key="2">
    <source>
        <dbReference type="ARBA" id="ARBA00022741"/>
    </source>
</evidence>
<keyword evidence="4" id="KW-0169">Cobalamin biosynthesis</keyword>
<comment type="caution">
    <text evidence="6">The sequence shown here is derived from an EMBL/GenBank/DDBJ whole genome shotgun (WGS) entry which is preliminary data.</text>
</comment>
<dbReference type="RefSeq" id="WP_086552287.1">
    <property type="nucleotide sequence ID" value="NZ_JOMO01000021.1"/>
</dbReference>
<reference evidence="6 7" key="1">
    <citation type="submission" date="2014-06" db="EMBL/GenBank/DDBJ databases">
        <authorList>
            <person name="Ju J."/>
            <person name="Zhang J."/>
        </authorList>
    </citation>
    <scope>NUCLEOTIDE SEQUENCE [LARGE SCALE GENOMIC DNA]</scope>
    <source>
        <strain evidence="6">DmW_045</strain>
    </source>
</reference>
<name>A0A252A253_9PROT</name>
<dbReference type="SUPFAM" id="SSF89028">
    <property type="entry name" value="Cobalamin adenosyltransferase-like"/>
    <property type="match status" value="1"/>
</dbReference>
<keyword evidence="1 4" id="KW-0808">Transferase</keyword>
<dbReference type="InterPro" id="IPR036451">
    <property type="entry name" value="CblAdoTrfase-like_sf"/>
</dbReference>
<feature type="domain" description="Cobalamin adenosyltransferase-like" evidence="5">
    <location>
        <begin position="9"/>
        <end position="172"/>
    </location>
</feature>
<protein>
    <recommendedName>
        <fullName evidence="4">Corrinoid adenosyltransferase</fullName>
        <ecNumber evidence="4">2.5.1.17</ecNumber>
    </recommendedName>
    <alternativeName>
        <fullName evidence="4">Cob(II)alamin adenosyltransferase</fullName>
    </alternativeName>
    <alternativeName>
        <fullName evidence="4">Cob(II)yrinic acid a,c-diamide adenosyltransferase</fullName>
    </alternativeName>
    <alternativeName>
        <fullName evidence="4">Cobinamide/cobalamin adenosyltransferase</fullName>
    </alternativeName>
</protein>
<evidence type="ECO:0000259" key="5">
    <source>
        <dbReference type="Pfam" id="PF01923"/>
    </source>
</evidence>
<evidence type="ECO:0000256" key="4">
    <source>
        <dbReference type="RuleBase" id="RU366026"/>
    </source>
</evidence>
<dbReference type="GO" id="GO:0005524">
    <property type="term" value="F:ATP binding"/>
    <property type="evidence" value="ECO:0007669"/>
    <property type="project" value="UniProtKB-UniRule"/>
</dbReference>
<evidence type="ECO:0000313" key="7">
    <source>
        <dbReference type="Proteomes" id="UP000194639"/>
    </source>
</evidence>
<dbReference type="NCBIfam" id="TIGR00636">
    <property type="entry name" value="PduO_Nterm"/>
    <property type="match status" value="1"/>
</dbReference>
<dbReference type="GO" id="GO:0009236">
    <property type="term" value="P:cobalamin biosynthetic process"/>
    <property type="evidence" value="ECO:0007669"/>
    <property type="project" value="UniProtKB-UniRule"/>
</dbReference>
<accession>A0A252A253</accession>
<keyword evidence="2 4" id="KW-0547">Nucleotide-binding</keyword>
<comment type="similarity">
    <text evidence="4">Belongs to the Cob(I)alamin adenosyltransferase family.</text>
</comment>
<evidence type="ECO:0000313" key="6">
    <source>
        <dbReference type="EMBL" id="OUI81866.1"/>
    </source>
</evidence>
<dbReference type="EMBL" id="JOMO01000021">
    <property type="protein sequence ID" value="OUI81866.1"/>
    <property type="molecule type" value="Genomic_DNA"/>
</dbReference>
<comment type="catalytic activity">
    <reaction evidence="4">
        <text>2 cob(II)yrinate a,c diamide + reduced [electron-transfer flavoprotein] + 2 ATP = 2 adenosylcob(III)yrinate a,c-diamide + 2 triphosphate + oxidized [electron-transfer flavoprotein] + 3 H(+)</text>
        <dbReference type="Rhea" id="RHEA:11528"/>
        <dbReference type="Rhea" id="RHEA-COMP:10685"/>
        <dbReference type="Rhea" id="RHEA-COMP:10686"/>
        <dbReference type="ChEBI" id="CHEBI:15378"/>
        <dbReference type="ChEBI" id="CHEBI:18036"/>
        <dbReference type="ChEBI" id="CHEBI:30616"/>
        <dbReference type="ChEBI" id="CHEBI:57692"/>
        <dbReference type="ChEBI" id="CHEBI:58307"/>
        <dbReference type="ChEBI" id="CHEBI:58503"/>
        <dbReference type="ChEBI" id="CHEBI:58537"/>
        <dbReference type="EC" id="2.5.1.17"/>
    </reaction>
</comment>
<comment type="catalytic activity">
    <reaction evidence="4">
        <text>2 cob(II)alamin + reduced [electron-transfer flavoprotein] + 2 ATP = 2 adenosylcob(III)alamin + 2 triphosphate + oxidized [electron-transfer flavoprotein] + 3 H(+)</text>
        <dbReference type="Rhea" id="RHEA:28671"/>
        <dbReference type="Rhea" id="RHEA-COMP:10685"/>
        <dbReference type="Rhea" id="RHEA-COMP:10686"/>
        <dbReference type="ChEBI" id="CHEBI:15378"/>
        <dbReference type="ChEBI" id="CHEBI:16304"/>
        <dbReference type="ChEBI" id="CHEBI:18036"/>
        <dbReference type="ChEBI" id="CHEBI:18408"/>
        <dbReference type="ChEBI" id="CHEBI:30616"/>
        <dbReference type="ChEBI" id="CHEBI:57692"/>
        <dbReference type="ChEBI" id="CHEBI:58307"/>
        <dbReference type="EC" id="2.5.1.17"/>
    </reaction>
</comment>
<proteinExistence type="inferred from homology"/>
<dbReference type="InterPro" id="IPR029499">
    <property type="entry name" value="PduO-typ"/>
</dbReference>
<sequence length="190" mass="21192">MSIRIDRVVTRGGDSGQTSLGDGSRVFKHSARIEAIGALDELNATVGLLRAHCMDDARVSAVLMTLQNLLFDMGADICQPEPTRREGAMHVAQEHVLWLEEHIESLQSAQLPLTSFVLPGGSLPAAWAHKSRTQTRATERRFVELAQTEQINPVLLKILNRLSDYFFVLSRYFNNNGQADVLWVPGKNRK</sequence>
<evidence type="ECO:0000256" key="3">
    <source>
        <dbReference type="ARBA" id="ARBA00022840"/>
    </source>
</evidence>
<comment type="pathway">
    <text evidence="4">Cofactor biosynthesis; adenosylcobalamin biosynthesis; adenosylcobalamin from cob(II)yrinate a,c-diamide: step 2/7.</text>
</comment>
<keyword evidence="3 4" id="KW-0067">ATP-binding</keyword>
<dbReference type="Pfam" id="PF01923">
    <property type="entry name" value="Cob_adeno_trans"/>
    <property type="match status" value="1"/>
</dbReference>
<dbReference type="Proteomes" id="UP000194639">
    <property type="component" value="Unassembled WGS sequence"/>
</dbReference>
<gene>
    <name evidence="6" type="ORF">HK12_04040</name>
</gene>
<dbReference type="EC" id="2.5.1.17" evidence="4"/>
<dbReference type="PANTHER" id="PTHR12213">
    <property type="entry name" value="CORRINOID ADENOSYLTRANSFERASE"/>
    <property type="match status" value="1"/>
</dbReference>